<proteinExistence type="predicted"/>
<keyword evidence="1" id="KW-0732">Signal</keyword>
<comment type="caution">
    <text evidence="2">The sequence shown here is derived from an EMBL/GenBank/DDBJ whole genome shotgun (WGS) entry which is preliminary data.</text>
</comment>
<dbReference type="OrthoDB" id="4047605at2"/>
<feature type="signal peptide" evidence="1">
    <location>
        <begin position="1"/>
        <end position="20"/>
    </location>
</feature>
<protein>
    <recommendedName>
        <fullName evidence="4">Beta-galactosidase-like protein</fullName>
    </recommendedName>
</protein>
<dbReference type="Gene3D" id="3.20.20.80">
    <property type="entry name" value="Glycosidases"/>
    <property type="match status" value="1"/>
</dbReference>
<sequence length="319" mass="35931">MRFLSASLAAGLCLSLSAIAAVAAPVNFLFASSGDLPRLHDLLARPDIAGVQVVYNWKGLEQGKGQYDFSAIETDLAYTEKLNKKLFIQIQDRFFEPTAKNVPAYLMDDPVYKGGIVPQVDNPGQGKAPAMGWVAQQWNPAVQRRYQALLKALAARFDGKVYGVNLPETAIDIDQKHDKTGFSCERYFNAEVQNMSVTRSAFKKSLVVQYVNFWPCEWDNDHRYMSRLFTFAANNRIGLGGPDVVPYRKGQMKNAYPFFHRYKGKLPVVAMAIQEPTLTYTNPETHKPFTKDEVVNFATDYLGADLLFWTPEAPWLKQP</sequence>
<name>A0A4R7BDW0_9NEIS</name>
<dbReference type="AlphaFoldDB" id="A0A4R7BDW0"/>
<reference evidence="2 3" key="1">
    <citation type="submission" date="2019-03" db="EMBL/GenBank/DDBJ databases">
        <title>Genomic Encyclopedia of Type Strains, Phase III (KMG-III): the genomes of soil and plant-associated and newly described type strains.</title>
        <authorList>
            <person name="Whitman W."/>
        </authorList>
    </citation>
    <scope>NUCLEOTIDE SEQUENCE [LARGE SCALE GENOMIC DNA]</scope>
    <source>
        <strain evidence="2 3">CECT 8976</strain>
    </source>
</reference>
<evidence type="ECO:0000313" key="3">
    <source>
        <dbReference type="Proteomes" id="UP000295611"/>
    </source>
</evidence>
<dbReference type="RefSeq" id="WP_133678257.1">
    <property type="nucleotide sequence ID" value="NZ_SNZP01000001.1"/>
</dbReference>
<keyword evidence="3" id="KW-1185">Reference proteome</keyword>
<dbReference type="Proteomes" id="UP000295611">
    <property type="component" value="Unassembled WGS sequence"/>
</dbReference>
<dbReference type="InterPro" id="IPR017853">
    <property type="entry name" value="GH"/>
</dbReference>
<evidence type="ECO:0008006" key="4">
    <source>
        <dbReference type="Google" id="ProtNLM"/>
    </source>
</evidence>
<dbReference type="SUPFAM" id="SSF51445">
    <property type="entry name" value="(Trans)glycosidases"/>
    <property type="match status" value="1"/>
</dbReference>
<evidence type="ECO:0000256" key="1">
    <source>
        <dbReference type="SAM" id="SignalP"/>
    </source>
</evidence>
<evidence type="ECO:0000313" key="2">
    <source>
        <dbReference type="EMBL" id="TDR82943.1"/>
    </source>
</evidence>
<accession>A0A4R7BDW0</accession>
<gene>
    <name evidence="2" type="ORF">DFP86_101337</name>
</gene>
<feature type="chain" id="PRO_5020965645" description="Beta-galactosidase-like protein" evidence="1">
    <location>
        <begin position="21"/>
        <end position="319"/>
    </location>
</feature>
<organism evidence="2 3">
    <name type="scientific">Paludibacterium purpuratum</name>
    <dbReference type="NCBI Taxonomy" id="1144873"/>
    <lineage>
        <taxon>Bacteria</taxon>
        <taxon>Pseudomonadati</taxon>
        <taxon>Pseudomonadota</taxon>
        <taxon>Betaproteobacteria</taxon>
        <taxon>Neisseriales</taxon>
        <taxon>Chromobacteriaceae</taxon>
        <taxon>Paludibacterium</taxon>
    </lineage>
</organism>
<dbReference type="EMBL" id="SNZP01000001">
    <property type="protein sequence ID" value="TDR82943.1"/>
    <property type="molecule type" value="Genomic_DNA"/>
</dbReference>